<dbReference type="InterPro" id="IPR007449">
    <property type="entry name" value="ZipA_FtsZ-bd_C"/>
</dbReference>
<keyword evidence="3 8" id="KW-0132">Cell division</keyword>
<evidence type="ECO:0000256" key="5">
    <source>
        <dbReference type="ARBA" id="ARBA00022989"/>
    </source>
</evidence>
<dbReference type="Gene3D" id="3.30.1400.10">
    <property type="entry name" value="ZipA, C-terminal FtsZ-binding domain"/>
    <property type="match status" value="1"/>
</dbReference>
<feature type="transmembrane region" description="Helical" evidence="11">
    <location>
        <begin position="12"/>
        <end position="30"/>
    </location>
</feature>
<feature type="region of interest" description="Disordered" evidence="10">
    <location>
        <begin position="106"/>
        <end position="185"/>
    </location>
</feature>
<feature type="compositionally biased region" description="Pro residues" evidence="10">
    <location>
        <begin position="200"/>
        <end position="209"/>
    </location>
</feature>
<reference evidence="13 14" key="1">
    <citation type="submission" date="2018-05" db="EMBL/GenBank/DDBJ databases">
        <title>Genomic Encyclopedia of Type Strains, Phase IV (KMG-IV): sequencing the most valuable type-strain genomes for metagenomic binning, comparative biology and taxonomic classification.</title>
        <authorList>
            <person name="Goeker M."/>
        </authorList>
    </citation>
    <scope>NUCLEOTIDE SEQUENCE [LARGE SCALE GENOMIC DNA]</scope>
    <source>
        <strain evidence="13 14">DSM 23606</strain>
    </source>
</reference>
<evidence type="ECO:0000256" key="8">
    <source>
        <dbReference type="RuleBase" id="RU003612"/>
    </source>
</evidence>
<evidence type="ECO:0000256" key="7">
    <source>
        <dbReference type="ARBA" id="ARBA00023306"/>
    </source>
</evidence>
<keyword evidence="5 11" id="KW-1133">Transmembrane helix</keyword>
<evidence type="ECO:0000256" key="4">
    <source>
        <dbReference type="ARBA" id="ARBA00022692"/>
    </source>
</evidence>
<dbReference type="AlphaFoldDB" id="A0A317MRM5"/>
<feature type="domain" description="ZipA C-terminal FtsZ-binding" evidence="12">
    <location>
        <begin position="211"/>
        <end position="340"/>
    </location>
</feature>
<evidence type="ECO:0000313" key="14">
    <source>
        <dbReference type="Proteomes" id="UP000246569"/>
    </source>
</evidence>
<dbReference type="OrthoDB" id="7054914at2"/>
<comment type="subcellular location">
    <subcellularLocation>
        <location evidence="9">Cell inner membrane</location>
        <topology evidence="9">Single-pass type I membrane protein</topology>
    </subcellularLocation>
</comment>
<evidence type="ECO:0000256" key="9">
    <source>
        <dbReference type="RuleBase" id="RU003613"/>
    </source>
</evidence>
<proteinExistence type="inferred from homology"/>
<organism evidence="13 14">
    <name type="scientific">Plasticicumulans acidivorans</name>
    <dbReference type="NCBI Taxonomy" id="886464"/>
    <lineage>
        <taxon>Bacteria</taxon>
        <taxon>Pseudomonadati</taxon>
        <taxon>Pseudomonadota</taxon>
        <taxon>Gammaproteobacteria</taxon>
        <taxon>Candidatus Competibacteraceae</taxon>
        <taxon>Plasticicumulans</taxon>
    </lineage>
</organism>
<comment type="similarity">
    <text evidence="8">Belongs to the ZipA family.</text>
</comment>
<comment type="function">
    <text evidence="8">Essential cell division protein that stabilizes the FtsZ protofilaments by cross-linking them and that serves as a cytoplasmic membrane anchor for the Z ring. Also required for the recruitment to the septal ring of downstream cell division proteins.</text>
</comment>
<dbReference type="PANTHER" id="PTHR38685:SF1">
    <property type="entry name" value="CELL DIVISION PROTEIN ZIPA"/>
    <property type="match status" value="1"/>
</dbReference>
<name>A0A317MRM5_9GAMM</name>
<feature type="region of interest" description="Disordered" evidence="10">
    <location>
        <begin position="190"/>
        <end position="209"/>
    </location>
</feature>
<sequence>MGFENMTTGEARLAVLAAGAVLIALVYLWGIRARLRASFEERARRRAQRSAHEKAALDSLRTGEPIAEKPIGEVSAKVAPHDPFAHQRLVDVEIIPVVRDKSGTPVAAAEAAAEPEPAGSEPVRGESLGSQPVGSEPAAPESSAEPAATVAVPATEPAPGEPRREPGEAKAESRQEPKIEIPRMDLRPAANAKQPAAMPQTPPRATPPAAPTEFVILTITAEAGGRFTGTEILMAAHELGLKFSTGGLFDGYPGEVQGKPVFSIANLVEPGNFPPSGVQRLSTPGLLLFMRLPGAMEPLPALEFMLGQARRLAARLGGTLCDEKRLRLGPDGISTLRLRIGEYQRRLPSTTTA</sequence>
<comment type="caution">
    <text evidence="13">The sequence shown here is derived from an EMBL/GenBank/DDBJ whole genome shotgun (WGS) entry which is preliminary data.</text>
</comment>
<dbReference type="Proteomes" id="UP000246569">
    <property type="component" value="Unassembled WGS sequence"/>
</dbReference>
<keyword evidence="4 9" id="KW-0812">Transmembrane</keyword>
<feature type="compositionally biased region" description="Low complexity" evidence="10">
    <location>
        <begin position="107"/>
        <end position="118"/>
    </location>
</feature>
<evidence type="ECO:0000256" key="6">
    <source>
        <dbReference type="ARBA" id="ARBA00023136"/>
    </source>
</evidence>
<dbReference type="PANTHER" id="PTHR38685">
    <property type="entry name" value="CELL DIVISION PROTEIN ZIPA"/>
    <property type="match status" value="1"/>
</dbReference>
<keyword evidence="1 9" id="KW-1003">Cell membrane</keyword>
<keyword evidence="7 8" id="KW-0131">Cell cycle</keyword>
<dbReference type="GO" id="GO:0005886">
    <property type="term" value="C:plasma membrane"/>
    <property type="evidence" value="ECO:0007669"/>
    <property type="project" value="UniProtKB-SubCell"/>
</dbReference>
<evidence type="ECO:0000256" key="2">
    <source>
        <dbReference type="ARBA" id="ARBA00022519"/>
    </source>
</evidence>
<protein>
    <recommendedName>
        <fullName evidence="8">Cell division protein ZipA</fullName>
    </recommendedName>
</protein>
<keyword evidence="14" id="KW-1185">Reference proteome</keyword>
<dbReference type="InterPro" id="IPR036765">
    <property type="entry name" value="ZipA_FtsZ-bd_C_sf"/>
</dbReference>
<keyword evidence="6 9" id="KW-0472">Membrane</keyword>
<dbReference type="EMBL" id="QGTJ01000010">
    <property type="protein sequence ID" value="PWV59462.1"/>
    <property type="molecule type" value="Genomic_DNA"/>
</dbReference>
<dbReference type="SUPFAM" id="SSF64383">
    <property type="entry name" value="Cell-division protein ZipA, C-terminal domain"/>
    <property type="match status" value="1"/>
</dbReference>
<keyword evidence="2 9" id="KW-0997">Cell inner membrane</keyword>
<dbReference type="GO" id="GO:0032153">
    <property type="term" value="C:cell division site"/>
    <property type="evidence" value="ECO:0007669"/>
    <property type="project" value="TreeGrafter"/>
</dbReference>
<dbReference type="RefSeq" id="WP_110019520.1">
    <property type="nucleotide sequence ID" value="NZ_QGTJ01000010.1"/>
</dbReference>
<evidence type="ECO:0000313" key="13">
    <source>
        <dbReference type="EMBL" id="PWV59462.1"/>
    </source>
</evidence>
<dbReference type="Pfam" id="PF04354">
    <property type="entry name" value="ZipA_C"/>
    <property type="match status" value="1"/>
</dbReference>
<evidence type="ECO:0000256" key="10">
    <source>
        <dbReference type="SAM" id="MobiDB-lite"/>
    </source>
</evidence>
<evidence type="ECO:0000256" key="3">
    <source>
        <dbReference type="ARBA" id="ARBA00022618"/>
    </source>
</evidence>
<evidence type="ECO:0000256" key="1">
    <source>
        <dbReference type="ARBA" id="ARBA00022475"/>
    </source>
</evidence>
<dbReference type="InterPro" id="IPR011919">
    <property type="entry name" value="Cell_div_ZipA"/>
</dbReference>
<feature type="compositionally biased region" description="Low complexity" evidence="10">
    <location>
        <begin position="132"/>
        <end position="158"/>
    </location>
</feature>
<gene>
    <name evidence="13" type="ORF">C7443_1107</name>
</gene>
<dbReference type="GO" id="GO:0000917">
    <property type="term" value="P:division septum assembly"/>
    <property type="evidence" value="ECO:0007669"/>
    <property type="project" value="TreeGrafter"/>
</dbReference>
<accession>A0A317MRM5</accession>
<feature type="compositionally biased region" description="Basic and acidic residues" evidence="10">
    <location>
        <begin position="161"/>
        <end position="185"/>
    </location>
</feature>
<evidence type="ECO:0000256" key="11">
    <source>
        <dbReference type="SAM" id="Phobius"/>
    </source>
</evidence>
<dbReference type="SMART" id="SM00771">
    <property type="entry name" value="ZipA_C"/>
    <property type="match status" value="1"/>
</dbReference>
<evidence type="ECO:0000259" key="12">
    <source>
        <dbReference type="SMART" id="SM00771"/>
    </source>
</evidence>